<reference evidence="2" key="1">
    <citation type="submission" date="2016-10" db="EMBL/GenBank/DDBJ databases">
        <authorList>
            <person name="Varghese N."/>
            <person name="Submissions S."/>
        </authorList>
    </citation>
    <scope>NUCLEOTIDE SEQUENCE [LARGE SCALE GENOMIC DNA]</scope>
    <source>
        <strain evidence="2">DSM 44232</strain>
    </source>
</reference>
<keyword evidence="2" id="KW-1185">Reference proteome</keyword>
<proteinExistence type="predicted"/>
<evidence type="ECO:0000313" key="1">
    <source>
        <dbReference type="EMBL" id="SFR29177.1"/>
    </source>
</evidence>
<sequence>MALVDDSASTDLAIYDEAFNPARFKRLRPCPQGCFGGQ</sequence>
<name>A0A1I6FHB9_9PSEU</name>
<gene>
    <name evidence="1" type="ORF">SAMN04488564_117101</name>
</gene>
<evidence type="ECO:0000313" key="2">
    <source>
        <dbReference type="Proteomes" id="UP000198583"/>
    </source>
</evidence>
<protein>
    <submittedName>
        <fullName evidence="1">Uncharacterized protein</fullName>
    </submittedName>
</protein>
<accession>A0A1I6FHB9</accession>
<dbReference type="AlphaFoldDB" id="A0A1I6FHB9"/>
<dbReference type="Proteomes" id="UP000198583">
    <property type="component" value="Unassembled WGS sequence"/>
</dbReference>
<dbReference type="EMBL" id="FOYL01000017">
    <property type="protein sequence ID" value="SFR29177.1"/>
    <property type="molecule type" value="Genomic_DNA"/>
</dbReference>
<organism evidence="1 2">
    <name type="scientific">Lentzea waywayandensis</name>
    <dbReference type="NCBI Taxonomy" id="84724"/>
    <lineage>
        <taxon>Bacteria</taxon>
        <taxon>Bacillati</taxon>
        <taxon>Actinomycetota</taxon>
        <taxon>Actinomycetes</taxon>
        <taxon>Pseudonocardiales</taxon>
        <taxon>Pseudonocardiaceae</taxon>
        <taxon>Lentzea</taxon>
    </lineage>
</organism>